<keyword evidence="4" id="KW-1185">Reference proteome</keyword>
<reference evidence="3" key="2">
    <citation type="submission" date="2025-09" db="UniProtKB">
        <authorList>
            <consortium name="Ensembl"/>
        </authorList>
    </citation>
    <scope>IDENTIFICATION</scope>
</reference>
<dbReference type="Gene3D" id="3.30.250.20">
    <property type="entry name" value="L1 transposable element, C-terminal domain"/>
    <property type="match status" value="1"/>
</dbReference>
<dbReference type="InterPro" id="IPR004244">
    <property type="entry name" value="Transposase_22"/>
</dbReference>
<organism evidence="3 4">
    <name type="scientific">Kryptolebias marmoratus</name>
    <name type="common">Mangrove killifish</name>
    <name type="synonym">Rivulus marmoratus</name>
    <dbReference type="NCBI Taxonomy" id="37003"/>
    <lineage>
        <taxon>Eukaryota</taxon>
        <taxon>Metazoa</taxon>
        <taxon>Chordata</taxon>
        <taxon>Craniata</taxon>
        <taxon>Vertebrata</taxon>
        <taxon>Euteleostomi</taxon>
        <taxon>Actinopterygii</taxon>
        <taxon>Neopterygii</taxon>
        <taxon>Teleostei</taxon>
        <taxon>Neoteleostei</taxon>
        <taxon>Acanthomorphata</taxon>
        <taxon>Ovalentaria</taxon>
        <taxon>Atherinomorphae</taxon>
        <taxon>Cyprinodontiformes</taxon>
        <taxon>Rivulidae</taxon>
        <taxon>Kryptolebias</taxon>
    </lineage>
</organism>
<dbReference type="AlphaFoldDB" id="A0A3Q3AYA0"/>
<evidence type="ECO:0000313" key="4">
    <source>
        <dbReference type="Proteomes" id="UP000264800"/>
    </source>
</evidence>
<proteinExistence type="predicted"/>
<evidence type="ECO:0000256" key="2">
    <source>
        <dbReference type="SAM" id="MobiDB-lite"/>
    </source>
</evidence>
<dbReference type="GeneTree" id="ENSGT00980000198790"/>
<evidence type="ECO:0000256" key="1">
    <source>
        <dbReference type="SAM" id="Coils"/>
    </source>
</evidence>
<reference evidence="3" key="1">
    <citation type="submission" date="2025-08" db="UniProtKB">
        <authorList>
            <consortium name="Ensembl"/>
        </authorList>
    </citation>
    <scope>IDENTIFICATION</scope>
</reference>
<feature type="coiled-coil region" evidence="1">
    <location>
        <begin position="140"/>
        <end position="195"/>
    </location>
</feature>
<accession>A0A3Q3AYA0</accession>
<dbReference type="STRING" id="37003.ENSKMAP00000021520"/>
<evidence type="ECO:0000313" key="3">
    <source>
        <dbReference type="Ensembl" id="ENSKMAP00000021520.1"/>
    </source>
</evidence>
<dbReference type="OMA" id="DNKCDDL"/>
<evidence type="ECO:0008006" key="5">
    <source>
        <dbReference type="Google" id="ProtNLM"/>
    </source>
</evidence>
<dbReference type="InterPro" id="IPR042566">
    <property type="entry name" value="L1_C"/>
</dbReference>
<feature type="region of interest" description="Disordered" evidence="2">
    <location>
        <begin position="66"/>
        <end position="90"/>
    </location>
</feature>
<dbReference type="Ensembl" id="ENSKMAT00000021799.1">
    <property type="protein sequence ID" value="ENSKMAP00000021520.1"/>
    <property type="gene ID" value="ENSKMAG00000015998.1"/>
</dbReference>
<dbReference type="PANTHER" id="PTHR11505">
    <property type="entry name" value="L1 TRANSPOSABLE ELEMENT-RELATED"/>
    <property type="match status" value="1"/>
</dbReference>
<dbReference type="Proteomes" id="UP000264800">
    <property type="component" value="Unplaced"/>
</dbReference>
<sequence>MLSTDIYELCPRVHDLTGPGGSCVSPSHDCQLWSSTCTRSPESISSESGQHNTQAEKSQLVLLLQPPSHATSPPRGDSPPGPDELVGGSPSSAFKSELLSALRVEMALIFKTELQAALTENLASIKAELLAVKSEFTNTLATIQRDVRGLKDTVAELETSCSTFSDDITTLQAKVEQLTADMKILDNKCDDLEARSRRNNLRLIGISEDFSVSSTAISTLLKEAFQLEKEPLVDRAHRTLQPKPRPGERPRAIIVRLHYHSDCMDILRRARTQQPVKIGDRRFSVFPDHTPRTARARAAYNDVRRQLREIPGIRFGLLYPARLRVTHNGTEREFKSPEEASVFIRSLKS</sequence>
<protein>
    <recommendedName>
        <fullName evidence="5">L1 transposable element RRM domain-containing protein</fullName>
    </recommendedName>
</protein>
<dbReference type="Gene3D" id="1.20.5.340">
    <property type="match status" value="1"/>
</dbReference>
<name>A0A3Q3AYA0_KRYMA</name>
<keyword evidence="1" id="KW-0175">Coiled coil</keyword>